<sequence length="444" mass="50776">MMEKCCLELKTYFKLIGCKHLIVCLSFCSMSFFISMCARQYYSYPTQTSVQIRLESGMNFPAVTICSGNPFRYDKIRMPLNYYIVQNNISSDPTSMTYFQSVSAMFNFILELFNENNIDQIRSYGFQLDDILLNCTYNGIDCLHNSNKVFVESISITLGNCYTFNAKTLTQSLYKINDIEKGLILENGLVLTLYINSELYTPIYNYGIGLTAMVHDNVQLPLVKSLGNHFQPGMEHQIIYRKSEVTYLGSPFTPCTTTISADMQALYSTLFGDAQYDYSQSICYELCQQTYIYQQCQCVLPVYFYIKSLMINDQLISVNACYIGTEQEMCAYRAKQTFVNNISLQVKSCIRCQQQCQIVTFDTDITALKGPTTAQKQFLYQSVFSQNTTIPLQADFQTNYDSYIDNNYLKLTVICGSQYVTTYQEKTVYTWTALLSDIGGQSGL</sequence>
<evidence type="ECO:0000256" key="3">
    <source>
        <dbReference type="ARBA" id="ARBA00022461"/>
    </source>
</evidence>
<comment type="caution">
    <text evidence="14">The sequence shown here is derived from an EMBL/GenBank/DDBJ whole genome shotgun (WGS) entry which is preliminary data.</text>
</comment>
<comment type="similarity">
    <text evidence="11">Belongs to the amiloride-sensitive sodium channel (TC 1.A.6) family.</text>
</comment>
<dbReference type="EMBL" id="CAJOBA010037779">
    <property type="protein sequence ID" value="CAF4048656.1"/>
    <property type="molecule type" value="Genomic_DNA"/>
</dbReference>
<dbReference type="Gene3D" id="2.60.470.10">
    <property type="entry name" value="Acid-sensing ion channels like domains"/>
    <property type="match status" value="1"/>
</dbReference>
<evidence type="ECO:0000256" key="6">
    <source>
        <dbReference type="ARBA" id="ARBA00023053"/>
    </source>
</evidence>
<evidence type="ECO:0000256" key="11">
    <source>
        <dbReference type="RuleBase" id="RU000679"/>
    </source>
</evidence>
<keyword evidence="9 11" id="KW-0739">Sodium transport</keyword>
<dbReference type="PANTHER" id="PTHR11690">
    <property type="entry name" value="AMILORIDE-SENSITIVE SODIUM CHANNEL-RELATED"/>
    <property type="match status" value="1"/>
</dbReference>
<comment type="subcellular location">
    <subcellularLocation>
        <location evidence="1">Membrane</location>
        <topology evidence="1">Multi-pass membrane protein</topology>
    </subcellularLocation>
</comment>
<dbReference type="PRINTS" id="PR01078">
    <property type="entry name" value="AMINACHANNEL"/>
</dbReference>
<evidence type="ECO:0000256" key="9">
    <source>
        <dbReference type="ARBA" id="ARBA00023201"/>
    </source>
</evidence>
<keyword evidence="4 11" id="KW-0812">Transmembrane</keyword>
<name>A0A8S2PJ52_9BILA</name>
<keyword evidence="6" id="KW-0915">Sodium</keyword>
<evidence type="ECO:0000256" key="7">
    <source>
        <dbReference type="ARBA" id="ARBA00023065"/>
    </source>
</evidence>
<dbReference type="AlphaFoldDB" id="A0A8S2PJ52"/>
<evidence type="ECO:0000256" key="12">
    <source>
        <dbReference type="SAM" id="Phobius"/>
    </source>
</evidence>
<evidence type="ECO:0000256" key="4">
    <source>
        <dbReference type="ARBA" id="ARBA00022692"/>
    </source>
</evidence>
<dbReference type="GO" id="GO:0005886">
    <property type="term" value="C:plasma membrane"/>
    <property type="evidence" value="ECO:0007669"/>
    <property type="project" value="TreeGrafter"/>
</dbReference>
<dbReference type="Proteomes" id="UP000682733">
    <property type="component" value="Unassembled WGS sequence"/>
</dbReference>
<keyword evidence="10 11" id="KW-0407">Ion channel</keyword>
<evidence type="ECO:0000256" key="5">
    <source>
        <dbReference type="ARBA" id="ARBA00022989"/>
    </source>
</evidence>
<evidence type="ECO:0000313" key="13">
    <source>
        <dbReference type="EMBL" id="CAF1241062.1"/>
    </source>
</evidence>
<evidence type="ECO:0000256" key="8">
    <source>
        <dbReference type="ARBA" id="ARBA00023136"/>
    </source>
</evidence>
<keyword evidence="2 11" id="KW-0813">Transport</keyword>
<dbReference type="Proteomes" id="UP000677228">
    <property type="component" value="Unassembled WGS sequence"/>
</dbReference>
<dbReference type="GO" id="GO:0015280">
    <property type="term" value="F:ligand-gated sodium channel activity"/>
    <property type="evidence" value="ECO:0007669"/>
    <property type="project" value="TreeGrafter"/>
</dbReference>
<dbReference type="Pfam" id="PF00858">
    <property type="entry name" value="ASC"/>
    <property type="match status" value="1"/>
</dbReference>
<evidence type="ECO:0000256" key="2">
    <source>
        <dbReference type="ARBA" id="ARBA00022448"/>
    </source>
</evidence>
<keyword evidence="5 12" id="KW-1133">Transmembrane helix</keyword>
<dbReference type="EMBL" id="CAJNOK010016229">
    <property type="protein sequence ID" value="CAF1241062.1"/>
    <property type="molecule type" value="Genomic_DNA"/>
</dbReference>
<protein>
    <submittedName>
        <fullName evidence="14">Uncharacterized protein</fullName>
    </submittedName>
</protein>
<keyword evidence="3 11" id="KW-0894">Sodium channel</keyword>
<dbReference type="Gene3D" id="1.10.287.770">
    <property type="entry name" value="YojJ-like"/>
    <property type="match status" value="1"/>
</dbReference>
<dbReference type="PANTHER" id="PTHR11690:SF248">
    <property type="entry name" value="PICKPOCKET 17, ISOFORM A"/>
    <property type="match status" value="1"/>
</dbReference>
<reference evidence="14" key="1">
    <citation type="submission" date="2021-02" db="EMBL/GenBank/DDBJ databases">
        <authorList>
            <person name="Nowell W R."/>
        </authorList>
    </citation>
    <scope>NUCLEOTIDE SEQUENCE</scope>
</reference>
<proteinExistence type="inferred from homology"/>
<feature type="transmembrane region" description="Helical" evidence="12">
    <location>
        <begin position="21"/>
        <end position="42"/>
    </location>
</feature>
<evidence type="ECO:0000313" key="14">
    <source>
        <dbReference type="EMBL" id="CAF4048656.1"/>
    </source>
</evidence>
<evidence type="ECO:0000313" key="15">
    <source>
        <dbReference type="Proteomes" id="UP000682733"/>
    </source>
</evidence>
<organism evidence="14 15">
    <name type="scientific">Didymodactylos carnosus</name>
    <dbReference type="NCBI Taxonomy" id="1234261"/>
    <lineage>
        <taxon>Eukaryota</taxon>
        <taxon>Metazoa</taxon>
        <taxon>Spiralia</taxon>
        <taxon>Gnathifera</taxon>
        <taxon>Rotifera</taxon>
        <taxon>Eurotatoria</taxon>
        <taxon>Bdelloidea</taxon>
        <taxon>Philodinida</taxon>
        <taxon>Philodinidae</taxon>
        <taxon>Didymodactylos</taxon>
    </lineage>
</organism>
<keyword evidence="8 12" id="KW-0472">Membrane</keyword>
<keyword evidence="7 11" id="KW-0406">Ion transport</keyword>
<gene>
    <name evidence="13" type="ORF">OVA965_LOCUS25827</name>
    <name evidence="14" type="ORF">TMI583_LOCUS26560</name>
</gene>
<evidence type="ECO:0000256" key="10">
    <source>
        <dbReference type="ARBA" id="ARBA00023303"/>
    </source>
</evidence>
<dbReference type="InterPro" id="IPR001873">
    <property type="entry name" value="ENaC"/>
</dbReference>
<accession>A0A8S2PJ52</accession>
<evidence type="ECO:0000256" key="1">
    <source>
        <dbReference type="ARBA" id="ARBA00004141"/>
    </source>
</evidence>